<evidence type="ECO:0000256" key="8">
    <source>
        <dbReference type="RuleBase" id="RU362002"/>
    </source>
</evidence>
<feature type="transmembrane region" description="Helical" evidence="8">
    <location>
        <begin position="182"/>
        <end position="203"/>
    </location>
</feature>
<dbReference type="PANTHER" id="PTHR11730:SF6">
    <property type="entry name" value="AMMONIUM TRANSPORTER"/>
    <property type="match status" value="1"/>
</dbReference>
<dbReference type="PANTHER" id="PTHR11730">
    <property type="entry name" value="AMMONIUM TRANSPORTER"/>
    <property type="match status" value="1"/>
</dbReference>
<feature type="transmembrane region" description="Helical" evidence="8">
    <location>
        <begin position="63"/>
        <end position="87"/>
    </location>
</feature>
<keyword evidence="11" id="KW-1185">Reference proteome</keyword>
<keyword evidence="7 8" id="KW-0924">Ammonia transport</keyword>
<sequence length="504" mass="55074">MAPLCSIATEEQLTEVPSSYINMDTLWVLLSAVLVFFMQAGFKTLETGLVKKEHRASVGSKNLLDLVAGIVGFFLVGFGLMFGTSYYGVIGIDTDLFLGNNFEHGTLGIPGVVFFLFQLVFAGTALTIVSGAMSGRTGLVPYFIGSMVTAIIIYPIFGHWAWGNLYYPDNGAWLADMGFMDFAGSTVVHTVGATVGIVGMIMVGPRLGRFDAKGNVLPVKVSDYSYSILGVMLLWIGWWGFNGGSTLSFSMDVFSIILNTNLAGAGACLTAFFFCYFFQDRSEVIEKMAGGALTGLVAITACCNVVSPLNALIIGGIAGIIHNLGYDLILRVFKLDDPVGAIPVHGFGGIFGTLSVAIFGKEELLLLPRWEQLLIQGIGIEVCIVFTAIVSIVMFKAIKAIYGLRVSPEQELKGMLLGRNMPEQFYNEETIHKVRYVSMRVSGKGYNLLSFRDFVDFDTTYRNQLIETDRVTFIDDQGGKIEYVEAMKQISLYLKNNIEERSIA</sequence>
<evidence type="ECO:0000313" key="10">
    <source>
        <dbReference type="EMBL" id="QWG08636.1"/>
    </source>
</evidence>
<proteinExistence type="inferred from homology"/>
<dbReference type="PROSITE" id="PS01219">
    <property type="entry name" value="AMMONIUM_TRANSP"/>
    <property type="match status" value="1"/>
</dbReference>
<dbReference type="InterPro" id="IPR001905">
    <property type="entry name" value="Ammonium_transpt"/>
</dbReference>
<evidence type="ECO:0000256" key="3">
    <source>
        <dbReference type="ARBA" id="ARBA00022448"/>
    </source>
</evidence>
<evidence type="ECO:0000259" key="9">
    <source>
        <dbReference type="Pfam" id="PF00909"/>
    </source>
</evidence>
<feature type="domain" description="Ammonium transporter AmtB-like" evidence="9">
    <location>
        <begin position="26"/>
        <end position="415"/>
    </location>
</feature>
<dbReference type="PRINTS" id="PR00342">
    <property type="entry name" value="RHESUSRHD"/>
</dbReference>
<evidence type="ECO:0000256" key="4">
    <source>
        <dbReference type="ARBA" id="ARBA00022692"/>
    </source>
</evidence>
<evidence type="ECO:0000313" key="11">
    <source>
        <dbReference type="Proteomes" id="UP000682802"/>
    </source>
</evidence>
<organism evidence="10 11">
    <name type="scientific">Flammeovirga kamogawensis</name>
    <dbReference type="NCBI Taxonomy" id="373891"/>
    <lineage>
        <taxon>Bacteria</taxon>
        <taxon>Pseudomonadati</taxon>
        <taxon>Bacteroidota</taxon>
        <taxon>Cytophagia</taxon>
        <taxon>Cytophagales</taxon>
        <taxon>Flammeovirgaceae</taxon>
        <taxon>Flammeovirga</taxon>
    </lineage>
</organism>
<comment type="subcellular location">
    <subcellularLocation>
        <location evidence="8">Cell membrane</location>
        <topology evidence="8">Multi-pass membrane protein</topology>
    </subcellularLocation>
    <subcellularLocation>
        <location evidence="1">Membrane</location>
        <topology evidence="1">Multi-pass membrane protein</topology>
    </subcellularLocation>
</comment>
<name>A0ABX8GYL5_9BACT</name>
<keyword evidence="6 8" id="KW-0472">Membrane</keyword>
<feature type="transmembrane region" description="Helical" evidence="8">
    <location>
        <begin position="373"/>
        <end position="395"/>
    </location>
</feature>
<feature type="transmembrane region" description="Helical" evidence="8">
    <location>
        <begin position="253"/>
        <end position="277"/>
    </location>
</feature>
<evidence type="ECO:0000256" key="2">
    <source>
        <dbReference type="ARBA" id="ARBA00005887"/>
    </source>
</evidence>
<feature type="transmembrane region" description="Helical" evidence="8">
    <location>
        <begin position="107"/>
        <end position="128"/>
    </location>
</feature>
<reference evidence="10 11" key="1">
    <citation type="submission" date="2021-05" db="EMBL/GenBank/DDBJ databases">
        <title>Comparative genomic studies on the polysaccharide-degrading batcterial strains of the Flammeovirga genus.</title>
        <authorList>
            <person name="Zewei F."/>
            <person name="Zheng Z."/>
            <person name="Yu L."/>
            <person name="Ruyue G."/>
            <person name="Yanhong M."/>
            <person name="Yuanyuan C."/>
            <person name="Jingyan G."/>
            <person name="Wenjun H."/>
        </authorList>
    </citation>
    <scope>NUCLEOTIDE SEQUENCE [LARGE SCALE GENOMIC DNA]</scope>
    <source>
        <strain evidence="10 11">YS10</strain>
    </source>
</reference>
<keyword evidence="3 8" id="KW-0813">Transport</keyword>
<feature type="transmembrane region" description="Helical" evidence="8">
    <location>
        <begin position="342"/>
        <end position="361"/>
    </location>
</feature>
<evidence type="ECO:0000256" key="6">
    <source>
        <dbReference type="ARBA" id="ARBA00023136"/>
    </source>
</evidence>
<gene>
    <name evidence="10" type="ORF">KM029_06780</name>
</gene>
<dbReference type="Proteomes" id="UP000682802">
    <property type="component" value="Chromosome 1"/>
</dbReference>
<dbReference type="Pfam" id="PF00909">
    <property type="entry name" value="Ammonium_transp"/>
    <property type="match status" value="1"/>
</dbReference>
<evidence type="ECO:0000256" key="1">
    <source>
        <dbReference type="ARBA" id="ARBA00004141"/>
    </source>
</evidence>
<dbReference type="RefSeq" id="WP_158630983.1">
    <property type="nucleotide sequence ID" value="NZ_CP076128.1"/>
</dbReference>
<feature type="transmembrane region" description="Helical" evidence="8">
    <location>
        <begin position="25"/>
        <end position="42"/>
    </location>
</feature>
<keyword evidence="4 8" id="KW-0812">Transmembrane</keyword>
<evidence type="ECO:0000256" key="7">
    <source>
        <dbReference type="ARBA" id="ARBA00023177"/>
    </source>
</evidence>
<dbReference type="InterPro" id="IPR002229">
    <property type="entry name" value="RhesusRHD"/>
</dbReference>
<dbReference type="Gene3D" id="1.10.3430.10">
    <property type="entry name" value="Ammonium transporter AmtB like domains"/>
    <property type="match status" value="1"/>
</dbReference>
<comment type="caution">
    <text evidence="8">Lacks conserved residue(s) required for the propagation of feature annotation.</text>
</comment>
<dbReference type="NCBIfam" id="TIGR00836">
    <property type="entry name" value="amt"/>
    <property type="match status" value="1"/>
</dbReference>
<keyword evidence="5 8" id="KW-1133">Transmembrane helix</keyword>
<dbReference type="InterPro" id="IPR024041">
    <property type="entry name" value="NH4_transpt_AmtB-like_dom"/>
</dbReference>
<dbReference type="InterPro" id="IPR018047">
    <property type="entry name" value="Ammonium_transpt_CS"/>
</dbReference>
<feature type="transmembrane region" description="Helical" evidence="8">
    <location>
        <begin position="224"/>
        <end position="241"/>
    </location>
</feature>
<dbReference type="EMBL" id="CP076128">
    <property type="protein sequence ID" value="QWG08636.1"/>
    <property type="molecule type" value="Genomic_DNA"/>
</dbReference>
<feature type="transmembrane region" description="Helical" evidence="8">
    <location>
        <begin position="140"/>
        <end position="162"/>
    </location>
</feature>
<dbReference type="SUPFAM" id="SSF111352">
    <property type="entry name" value="Ammonium transporter"/>
    <property type="match status" value="1"/>
</dbReference>
<evidence type="ECO:0000256" key="5">
    <source>
        <dbReference type="ARBA" id="ARBA00022989"/>
    </source>
</evidence>
<accession>A0ABX8GYL5</accession>
<dbReference type="InterPro" id="IPR029020">
    <property type="entry name" value="Ammonium/urea_transptr"/>
</dbReference>
<comment type="similarity">
    <text evidence="2 8">Belongs to the ammonia transporter channel (TC 1.A.11.2) family.</text>
</comment>
<protein>
    <recommendedName>
        <fullName evidence="8">Ammonium transporter</fullName>
    </recommendedName>
</protein>